<feature type="transmembrane region" description="Helical" evidence="3">
    <location>
        <begin position="483"/>
        <end position="504"/>
    </location>
</feature>
<dbReference type="CDD" id="cd00118">
    <property type="entry name" value="LysM"/>
    <property type="match status" value="1"/>
</dbReference>
<reference evidence="5 6" key="1">
    <citation type="submission" date="2018-08" db="EMBL/GenBank/DDBJ databases">
        <title>Recombination of ecologically and evolutionarily significant loci maintains genetic cohesion in the Pseudomonas syringae species complex.</title>
        <authorList>
            <person name="Dillon M."/>
            <person name="Thakur S."/>
            <person name="Almeida R.N.D."/>
            <person name="Weir B.S."/>
            <person name="Guttman D.S."/>
        </authorList>
    </citation>
    <scope>NUCLEOTIDE SEQUENCE [LARGE SCALE GENOMIC DNA]</scope>
    <source>
        <strain evidence="5 6">ICMP 3353</strain>
    </source>
</reference>
<dbReference type="Gene3D" id="1.25.40.10">
    <property type="entry name" value="Tetratricopeptide repeat domain"/>
    <property type="match status" value="1"/>
</dbReference>
<dbReference type="NCBIfam" id="TIGR03505">
    <property type="entry name" value="FimV_core"/>
    <property type="match status" value="1"/>
</dbReference>
<dbReference type="InterPro" id="IPR020012">
    <property type="entry name" value="LysM_FimV"/>
</dbReference>
<feature type="non-terminal residue" evidence="5">
    <location>
        <position position="625"/>
    </location>
</feature>
<organism evidence="5 6">
    <name type="scientific">Pseudomonas cichorii</name>
    <dbReference type="NCBI Taxonomy" id="36746"/>
    <lineage>
        <taxon>Bacteria</taxon>
        <taxon>Pseudomonadati</taxon>
        <taxon>Pseudomonadota</taxon>
        <taxon>Gammaproteobacteria</taxon>
        <taxon>Pseudomonadales</taxon>
        <taxon>Pseudomonadaceae</taxon>
        <taxon>Pseudomonas</taxon>
    </lineage>
</organism>
<evidence type="ECO:0000313" key="6">
    <source>
        <dbReference type="Proteomes" id="UP000277236"/>
    </source>
</evidence>
<evidence type="ECO:0000313" key="5">
    <source>
        <dbReference type="EMBL" id="RMQ42521.1"/>
    </source>
</evidence>
<dbReference type="Gene3D" id="3.10.350.10">
    <property type="entry name" value="LysM domain"/>
    <property type="match status" value="1"/>
</dbReference>
<evidence type="ECO:0000256" key="1">
    <source>
        <dbReference type="SAM" id="Coils"/>
    </source>
</evidence>
<dbReference type="InterPro" id="IPR011990">
    <property type="entry name" value="TPR-like_helical_dom_sf"/>
</dbReference>
<sequence>MKNISSGAMPYTQCRTTSPDAGESLNKGWAMVQVRKLVLAIAAASALSSGMAQALGLGELSVKSTLNQPLVAEIELTQAQGLDAAQVVPSLATTADFAQAGVTRQAFLNDLTFTPVINASGKSVLRITSSKPVRDPYVKFLVQVLWPNGRLLREYSLLLDPPKFSPEAAAAAAAASAPAAAPAQLPAVAPPATAPAPEAAAPAPAPAPEVALPPPAVDKPAQYVTTNNDTLWEIAAKVRTGGTVQQTMLAIQALNPDAFIGGNINRLKKGQVLRLPTPQQTTALPQPQALAEVSQQYRAWREGRRLPAGTRQVDATRRARAGAAPSQVETRDNLSLVSASGKPAVKGAAGDADLSNKLAVAQEALDTSRRDNAELKSRMNDLQSQLDKLQRLIELKNDQLTKMQTGAPAAPVTPAASANPAVPAALVDANGAPLKPAGEVAPEDALPAVAAQVTAPPADQPLAVEPVAAEEEDPLTSILNNPVLLGLIGGGVLLALALLFLFLARRRNARAEAEKHKRMARALAEESDFVSDMDMDVPQASFDGLDVSAPNVKMGAGPAAAAAAASRERPADPLVQAEIHIAYGRMNQAVELLEESVKEDPARDDIRRKLMEIYAEQGNNKAYAA</sequence>
<feature type="domain" description="LysM" evidence="4">
    <location>
        <begin position="221"/>
        <end position="275"/>
    </location>
</feature>
<dbReference type="AlphaFoldDB" id="A0A3M4LND9"/>
<evidence type="ECO:0000259" key="4">
    <source>
        <dbReference type="PROSITE" id="PS51782"/>
    </source>
</evidence>
<dbReference type="PROSITE" id="PS51782">
    <property type="entry name" value="LYSM"/>
    <property type="match status" value="1"/>
</dbReference>
<feature type="region of interest" description="Disordered" evidence="2">
    <location>
        <begin position="309"/>
        <end position="328"/>
    </location>
</feature>
<keyword evidence="3" id="KW-0472">Membrane</keyword>
<feature type="compositionally biased region" description="Pro residues" evidence="2">
    <location>
        <begin position="203"/>
        <end position="214"/>
    </location>
</feature>
<keyword evidence="3" id="KW-1133">Transmembrane helix</keyword>
<gene>
    <name evidence="5" type="ORF">ALQ04_04640</name>
</gene>
<evidence type="ECO:0000256" key="2">
    <source>
        <dbReference type="SAM" id="MobiDB-lite"/>
    </source>
</evidence>
<dbReference type="SUPFAM" id="SSF48452">
    <property type="entry name" value="TPR-like"/>
    <property type="match status" value="1"/>
</dbReference>
<accession>A0A3M4LND9</accession>
<proteinExistence type="predicted"/>
<dbReference type="EMBL" id="RBRE01000080">
    <property type="protein sequence ID" value="RMQ42521.1"/>
    <property type="molecule type" value="Genomic_DNA"/>
</dbReference>
<comment type="caution">
    <text evidence="5">The sequence shown here is derived from an EMBL/GenBank/DDBJ whole genome shotgun (WGS) entry which is preliminary data.</text>
</comment>
<dbReference type="InterPro" id="IPR005158">
    <property type="entry name" value="BTAD"/>
</dbReference>
<dbReference type="Pfam" id="PF25800">
    <property type="entry name" value="FimV_N"/>
    <property type="match status" value="1"/>
</dbReference>
<feature type="coiled-coil region" evidence="1">
    <location>
        <begin position="358"/>
        <end position="399"/>
    </location>
</feature>
<protein>
    <submittedName>
        <fullName evidence="5">LysM domain-containing protein</fullName>
    </submittedName>
</protein>
<dbReference type="Pfam" id="PF03704">
    <property type="entry name" value="BTAD"/>
    <property type="match status" value="1"/>
</dbReference>
<dbReference type="Proteomes" id="UP000277236">
    <property type="component" value="Unassembled WGS sequence"/>
</dbReference>
<feature type="region of interest" description="Disordered" evidence="2">
    <location>
        <begin position="188"/>
        <end position="214"/>
    </location>
</feature>
<dbReference type="InterPro" id="IPR036779">
    <property type="entry name" value="LysM_dom_sf"/>
</dbReference>
<dbReference type="InterPro" id="IPR018392">
    <property type="entry name" value="LysM"/>
</dbReference>
<keyword evidence="1" id="KW-0175">Coiled coil</keyword>
<feature type="region of interest" description="Disordered" evidence="2">
    <location>
        <begin position="1"/>
        <end position="20"/>
    </location>
</feature>
<name>A0A3M4LND9_PSECI</name>
<evidence type="ECO:0000256" key="3">
    <source>
        <dbReference type="SAM" id="Phobius"/>
    </source>
</evidence>
<dbReference type="InterPro" id="IPR057840">
    <property type="entry name" value="FimV_N"/>
</dbReference>
<keyword evidence="3" id="KW-0812">Transmembrane</keyword>